<organism evidence="2 3">
    <name type="scientific">Brevibacterium pityocampae</name>
    <dbReference type="NCBI Taxonomy" id="506594"/>
    <lineage>
        <taxon>Bacteria</taxon>
        <taxon>Bacillati</taxon>
        <taxon>Actinomycetota</taxon>
        <taxon>Actinomycetes</taxon>
        <taxon>Micrococcales</taxon>
        <taxon>Brevibacteriaceae</taxon>
        <taxon>Brevibacterium</taxon>
    </lineage>
</organism>
<comment type="caution">
    <text evidence="2">The sequence shown here is derived from an EMBL/GenBank/DDBJ whole genome shotgun (WGS) entry which is preliminary data.</text>
</comment>
<reference evidence="3" key="1">
    <citation type="journal article" date="2019" name="Int. J. Syst. Evol. Microbiol.">
        <title>The Global Catalogue of Microorganisms (GCM) 10K type strain sequencing project: providing services to taxonomists for standard genome sequencing and annotation.</title>
        <authorList>
            <consortium name="The Broad Institute Genomics Platform"/>
            <consortium name="The Broad Institute Genome Sequencing Center for Infectious Disease"/>
            <person name="Wu L."/>
            <person name="Ma J."/>
        </authorList>
    </citation>
    <scope>NUCLEOTIDE SEQUENCE [LARGE SCALE GENOMIC DNA]</scope>
    <source>
        <strain evidence="3">JCM 17808</strain>
    </source>
</reference>
<gene>
    <name evidence="2" type="ORF">GCM10023167_01930</name>
</gene>
<accession>A0ABP8J0U0</accession>
<feature type="transmembrane region" description="Helical" evidence="1">
    <location>
        <begin position="145"/>
        <end position="165"/>
    </location>
</feature>
<name>A0ABP8J0U0_9MICO</name>
<keyword evidence="3" id="KW-1185">Reference proteome</keyword>
<keyword evidence="1" id="KW-0812">Transmembrane</keyword>
<dbReference type="RefSeq" id="WP_137318569.1">
    <property type="nucleotide sequence ID" value="NZ_BAABGL010000002.1"/>
</dbReference>
<dbReference type="Proteomes" id="UP001500642">
    <property type="component" value="Unassembled WGS sequence"/>
</dbReference>
<keyword evidence="1" id="KW-1133">Transmembrane helix</keyword>
<evidence type="ECO:0000313" key="2">
    <source>
        <dbReference type="EMBL" id="GAA4382896.1"/>
    </source>
</evidence>
<protein>
    <submittedName>
        <fullName evidence="2">Uncharacterized protein</fullName>
    </submittedName>
</protein>
<feature type="transmembrane region" description="Helical" evidence="1">
    <location>
        <begin position="105"/>
        <end position="124"/>
    </location>
</feature>
<dbReference type="EMBL" id="BAABGL010000002">
    <property type="protein sequence ID" value="GAA4382896.1"/>
    <property type="molecule type" value="Genomic_DNA"/>
</dbReference>
<sequence length="166" mass="17254">MTTVLTAILIVGLGILLWLSASRFLTMRRLAAAVTTGAAPAESMTSVDSAAPVTVSSTPAGRAGLSEKAEKTLAGSSRTGIITGYISVVTTFAIVRLLLGFPLWAFLLWTLGALVLIASVWFAARAFPALPWLPTAGRRAQIASTVVECIVAVLVLGVLFAPMLLA</sequence>
<feature type="transmembrane region" description="Helical" evidence="1">
    <location>
        <begin position="80"/>
        <end position="99"/>
    </location>
</feature>
<proteinExistence type="predicted"/>
<evidence type="ECO:0000313" key="3">
    <source>
        <dbReference type="Proteomes" id="UP001500642"/>
    </source>
</evidence>
<evidence type="ECO:0000256" key="1">
    <source>
        <dbReference type="SAM" id="Phobius"/>
    </source>
</evidence>
<keyword evidence="1" id="KW-0472">Membrane</keyword>
<feature type="transmembrane region" description="Helical" evidence="1">
    <location>
        <begin position="6"/>
        <end position="25"/>
    </location>
</feature>